<dbReference type="InterPro" id="IPR036045">
    <property type="entry name" value="Sec1-like_sf"/>
</dbReference>
<sequence length="221" mass="24333">MHKPANERNLNLDDILCLTTYMYAIADGDWGDDDEIKHLQGQFVKWIKEDSEELPPLMKQIVGGKVTESILADQVESVWNRLESIGHARTRFQHFKSVLDPGNAMTPATVKSLLQQLIEKIVDPSKPDLPDIEYKSGGLKDLLKSGFGFFKGSGKPQPGDAPLLLLFVIGGITTGEVKQIMDVVNKAKPQFEVVIGSTRISSIDSTLGSLFVADNINIDVL</sequence>
<protein>
    <recommendedName>
        <fullName evidence="2">Sec1 family domain-containing protein 2</fullName>
    </recommendedName>
</protein>
<dbReference type="InterPro" id="IPR027482">
    <property type="entry name" value="Sec1-like_dom2"/>
</dbReference>
<dbReference type="AlphaFoldDB" id="A0A0B7ATV9"/>
<gene>
    <name evidence="1" type="primary">ORF136530</name>
</gene>
<organism evidence="1">
    <name type="scientific">Arion vulgaris</name>
    <dbReference type="NCBI Taxonomy" id="1028688"/>
    <lineage>
        <taxon>Eukaryota</taxon>
        <taxon>Metazoa</taxon>
        <taxon>Spiralia</taxon>
        <taxon>Lophotrochozoa</taxon>
        <taxon>Mollusca</taxon>
        <taxon>Gastropoda</taxon>
        <taxon>Heterobranchia</taxon>
        <taxon>Euthyneura</taxon>
        <taxon>Panpulmonata</taxon>
        <taxon>Eupulmonata</taxon>
        <taxon>Stylommatophora</taxon>
        <taxon>Helicina</taxon>
        <taxon>Arionoidea</taxon>
        <taxon>Arionidae</taxon>
        <taxon>Arion</taxon>
    </lineage>
</organism>
<dbReference type="SUPFAM" id="SSF56815">
    <property type="entry name" value="Sec1/munc18-like (SM) proteins"/>
    <property type="match status" value="1"/>
</dbReference>
<reference evidence="1" key="1">
    <citation type="submission" date="2014-12" db="EMBL/GenBank/DDBJ databases">
        <title>Insight into the proteome of Arion vulgaris.</title>
        <authorList>
            <person name="Aradska J."/>
            <person name="Bulat T."/>
            <person name="Smidak R."/>
            <person name="Sarate P."/>
            <person name="Gangsoo J."/>
            <person name="Sialana F."/>
            <person name="Bilban M."/>
            <person name="Lubec G."/>
        </authorList>
    </citation>
    <scope>NUCLEOTIDE SEQUENCE</scope>
    <source>
        <tissue evidence="1">Skin</tissue>
    </source>
</reference>
<dbReference type="EMBL" id="HACG01036480">
    <property type="protein sequence ID" value="CEK83345.1"/>
    <property type="molecule type" value="Transcribed_RNA"/>
</dbReference>
<name>A0A0B7ATV9_9EUPU</name>
<dbReference type="Gene3D" id="3.40.50.1910">
    <property type="match status" value="1"/>
</dbReference>
<accession>A0A0B7ATV9</accession>
<evidence type="ECO:0008006" key="2">
    <source>
        <dbReference type="Google" id="ProtNLM"/>
    </source>
</evidence>
<evidence type="ECO:0000313" key="1">
    <source>
        <dbReference type="EMBL" id="CEK83345.1"/>
    </source>
</evidence>
<proteinExistence type="predicted"/>